<dbReference type="PANTHER" id="PTHR47018:SF4">
    <property type="match status" value="1"/>
</dbReference>
<keyword evidence="2" id="KW-1185">Reference proteome</keyword>
<proteinExistence type="predicted"/>
<comment type="caution">
    <text evidence="1">The sequence shown here is derived from an EMBL/GenBank/DDBJ whole genome shotgun (WGS) entry which is preliminary data.</text>
</comment>
<dbReference type="Proteomes" id="UP000596742">
    <property type="component" value="Unassembled WGS sequence"/>
</dbReference>
<dbReference type="OrthoDB" id="6158468at2759"/>
<name>A0A8B6E8I4_MYTGA</name>
<dbReference type="AlphaFoldDB" id="A0A8B6E8I4"/>
<protein>
    <submittedName>
        <fullName evidence="1">Uncharacterized protein</fullName>
    </submittedName>
</protein>
<accession>A0A8B6E8I4</accession>
<evidence type="ECO:0000313" key="2">
    <source>
        <dbReference type="Proteomes" id="UP000596742"/>
    </source>
</evidence>
<dbReference type="EMBL" id="UYJE01004726">
    <property type="protein sequence ID" value="VDI30863.1"/>
    <property type="molecule type" value="Genomic_DNA"/>
</dbReference>
<dbReference type="PANTHER" id="PTHR47018">
    <property type="entry name" value="CXC DOMAIN-CONTAINING PROTEIN-RELATED"/>
    <property type="match status" value="1"/>
</dbReference>
<evidence type="ECO:0000313" key="1">
    <source>
        <dbReference type="EMBL" id="VDI30863.1"/>
    </source>
</evidence>
<organism evidence="1 2">
    <name type="scientific">Mytilus galloprovincialis</name>
    <name type="common">Mediterranean mussel</name>
    <dbReference type="NCBI Taxonomy" id="29158"/>
    <lineage>
        <taxon>Eukaryota</taxon>
        <taxon>Metazoa</taxon>
        <taxon>Spiralia</taxon>
        <taxon>Lophotrochozoa</taxon>
        <taxon>Mollusca</taxon>
        <taxon>Bivalvia</taxon>
        <taxon>Autobranchia</taxon>
        <taxon>Pteriomorphia</taxon>
        <taxon>Mytilida</taxon>
        <taxon>Mytiloidea</taxon>
        <taxon>Mytilidae</taxon>
        <taxon>Mytilinae</taxon>
        <taxon>Mytilus</taxon>
    </lineage>
</organism>
<sequence length="170" mass="19119">MTMKLNQRLVDCAKVLQNKQLLAKLSSGDVIAQEMTYHPSCFVAVYNRDINEETNRDRKQEENIKKETSSAELVTSIFETQRNSDESVVFRLADHTNLYKDRLTKLGSPAAQIEKDKGPAIAFACDYKDTMLMAKAAEMIRCQFATKKTPFSGSLVSQDINDSTSLLCHS</sequence>
<reference evidence="1" key="1">
    <citation type="submission" date="2018-11" db="EMBL/GenBank/DDBJ databases">
        <authorList>
            <person name="Alioto T."/>
            <person name="Alioto T."/>
        </authorList>
    </citation>
    <scope>NUCLEOTIDE SEQUENCE</scope>
</reference>
<gene>
    <name evidence="1" type="ORF">MGAL_10B027583</name>
</gene>